<dbReference type="OrthoDB" id="7451512at2"/>
<keyword evidence="2" id="KW-1185">Reference proteome</keyword>
<comment type="caution">
    <text evidence="1">The sequence shown here is derived from an EMBL/GenBank/DDBJ whole genome shotgun (WGS) entry which is preliminary data.</text>
</comment>
<accession>A0A2C7A7H7</accession>
<reference evidence="1 2" key="1">
    <citation type="submission" date="2017-10" db="EMBL/GenBank/DDBJ databases">
        <authorList>
            <person name="Banno H."/>
            <person name="Chua N.-H."/>
        </authorList>
    </citation>
    <scope>NUCLEOTIDE SEQUENCE [LARGE SCALE GENOMIC DNA]</scope>
    <source>
        <strain evidence="1 2">YW11</strain>
    </source>
</reference>
<sequence length="95" mass="10932">MDAIRLHAEKLVFADGAIREEVIWRVPSPVPPSEHGYKYRLVYVVNGTRVIGYDNERGKGDHRHHHGAEHPYQFRGLAALLDDFRAEVEQERSQA</sequence>
<dbReference type="InterPro" id="IPR045397">
    <property type="entry name" value="TumE-like"/>
</dbReference>
<organism evidence="1 2">
    <name type="scientific">Teichococcus rhizosphaerae</name>
    <dbReference type="NCBI Taxonomy" id="1335062"/>
    <lineage>
        <taxon>Bacteria</taxon>
        <taxon>Pseudomonadati</taxon>
        <taxon>Pseudomonadota</taxon>
        <taxon>Alphaproteobacteria</taxon>
        <taxon>Acetobacterales</taxon>
        <taxon>Roseomonadaceae</taxon>
        <taxon>Roseomonas</taxon>
    </lineage>
</organism>
<dbReference type="AlphaFoldDB" id="A0A2C7A7H7"/>
<dbReference type="EMBL" id="PDNU01000078">
    <property type="protein sequence ID" value="PHK92984.1"/>
    <property type="molecule type" value="Genomic_DNA"/>
</dbReference>
<evidence type="ECO:0000313" key="2">
    <source>
        <dbReference type="Proteomes" id="UP000223527"/>
    </source>
</evidence>
<gene>
    <name evidence="1" type="ORF">CR162_20965</name>
</gene>
<dbReference type="RefSeq" id="WP_099097439.1">
    <property type="nucleotide sequence ID" value="NZ_PDNU01000078.1"/>
</dbReference>
<protein>
    <submittedName>
        <fullName evidence="1">Uncharacterized protein</fullName>
    </submittedName>
</protein>
<evidence type="ECO:0000313" key="1">
    <source>
        <dbReference type="EMBL" id="PHK92984.1"/>
    </source>
</evidence>
<dbReference type="Proteomes" id="UP000223527">
    <property type="component" value="Unassembled WGS sequence"/>
</dbReference>
<proteinExistence type="predicted"/>
<dbReference type="Pfam" id="PF20126">
    <property type="entry name" value="TumE"/>
    <property type="match status" value="1"/>
</dbReference>
<name>A0A2C7A7H7_9PROT</name>